<evidence type="ECO:0000313" key="3">
    <source>
        <dbReference type="Proteomes" id="UP001180020"/>
    </source>
</evidence>
<comment type="caution">
    <text evidence="2">The sequence shown here is derived from an EMBL/GenBank/DDBJ whole genome shotgun (WGS) entry which is preliminary data.</text>
</comment>
<dbReference type="Proteomes" id="UP001180020">
    <property type="component" value="Unassembled WGS sequence"/>
</dbReference>
<reference evidence="2" key="2">
    <citation type="submission" date="2023-06" db="EMBL/GenBank/DDBJ databases">
        <authorList>
            <person name="Ma L."/>
            <person name="Liu K.-W."/>
            <person name="Li Z."/>
            <person name="Hsiao Y.-Y."/>
            <person name="Qi Y."/>
            <person name="Fu T."/>
            <person name="Tang G."/>
            <person name="Zhang D."/>
            <person name="Sun W.-H."/>
            <person name="Liu D.-K."/>
            <person name="Li Y."/>
            <person name="Chen G.-Z."/>
            <person name="Liu X.-D."/>
            <person name="Liao X.-Y."/>
            <person name="Jiang Y.-T."/>
            <person name="Yu X."/>
            <person name="Hao Y."/>
            <person name="Huang J."/>
            <person name="Zhao X.-W."/>
            <person name="Ke S."/>
            <person name="Chen Y.-Y."/>
            <person name="Wu W.-L."/>
            <person name="Hsu J.-L."/>
            <person name="Lin Y.-F."/>
            <person name="Huang M.-D."/>
            <person name="Li C.-Y."/>
            <person name="Huang L."/>
            <person name="Wang Z.-W."/>
            <person name="Zhao X."/>
            <person name="Zhong W.-Y."/>
            <person name="Peng D.-H."/>
            <person name="Ahmad S."/>
            <person name="Lan S."/>
            <person name="Zhang J.-S."/>
            <person name="Tsai W.-C."/>
            <person name="Van De Peer Y."/>
            <person name="Liu Z.-J."/>
        </authorList>
    </citation>
    <scope>NUCLEOTIDE SEQUENCE</scope>
    <source>
        <strain evidence="2">CP</strain>
        <tissue evidence="2">Leaves</tissue>
    </source>
</reference>
<organism evidence="2 3">
    <name type="scientific">Acorus calamus</name>
    <name type="common">Sweet flag</name>
    <dbReference type="NCBI Taxonomy" id="4465"/>
    <lineage>
        <taxon>Eukaryota</taxon>
        <taxon>Viridiplantae</taxon>
        <taxon>Streptophyta</taxon>
        <taxon>Embryophyta</taxon>
        <taxon>Tracheophyta</taxon>
        <taxon>Spermatophyta</taxon>
        <taxon>Magnoliopsida</taxon>
        <taxon>Liliopsida</taxon>
        <taxon>Acoraceae</taxon>
        <taxon>Acorus</taxon>
    </lineage>
</organism>
<proteinExistence type="predicted"/>
<gene>
    <name evidence="2" type="ORF">QJS10_CPB19g01500</name>
</gene>
<keyword evidence="3" id="KW-1185">Reference proteome</keyword>
<dbReference type="EMBL" id="JAUJYO010000019">
    <property type="protein sequence ID" value="KAK1287001.1"/>
    <property type="molecule type" value="Genomic_DNA"/>
</dbReference>
<evidence type="ECO:0000256" key="1">
    <source>
        <dbReference type="SAM" id="MobiDB-lite"/>
    </source>
</evidence>
<reference evidence="2" key="1">
    <citation type="journal article" date="2023" name="Nat. Commun.">
        <title>Diploid and tetraploid genomes of Acorus and the evolution of monocots.</title>
        <authorList>
            <person name="Ma L."/>
            <person name="Liu K.W."/>
            <person name="Li Z."/>
            <person name="Hsiao Y.Y."/>
            <person name="Qi Y."/>
            <person name="Fu T."/>
            <person name="Tang G.D."/>
            <person name="Zhang D."/>
            <person name="Sun W.H."/>
            <person name="Liu D.K."/>
            <person name="Li Y."/>
            <person name="Chen G.Z."/>
            <person name="Liu X.D."/>
            <person name="Liao X.Y."/>
            <person name="Jiang Y.T."/>
            <person name="Yu X."/>
            <person name="Hao Y."/>
            <person name="Huang J."/>
            <person name="Zhao X.W."/>
            <person name="Ke S."/>
            <person name="Chen Y.Y."/>
            <person name="Wu W.L."/>
            <person name="Hsu J.L."/>
            <person name="Lin Y.F."/>
            <person name="Huang M.D."/>
            <person name="Li C.Y."/>
            <person name="Huang L."/>
            <person name="Wang Z.W."/>
            <person name="Zhao X."/>
            <person name="Zhong W.Y."/>
            <person name="Peng D.H."/>
            <person name="Ahmad S."/>
            <person name="Lan S."/>
            <person name="Zhang J.S."/>
            <person name="Tsai W.C."/>
            <person name="Van de Peer Y."/>
            <person name="Liu Z.J."/>
        </authorList>
    </citation>
    <scope>NUCLEOTIDE SEQUENCE</scope>
    <source>
        <strain evidence="2">CP</strain>
    </source>
</reference>
<protein>
    <submittedName>
        <fullName evidence="2">Uncharacterized protein</fullName>
    </submittedName>
</protein>
<name>A0AAV9CDN1_ACOCL</name>
<feature type="region of interest" description="Disordered" evidence="1">
    <location>
        <begin position="18"/>
        <end position="40"/>
    </location>
</feature>
<sequence>MEEAMTFIENMQIQLEEISPSPSTTRSEVLPLKMEGEKPNGLEEEEINEALMSLIIDSEKGTKQGAKHGWRSACRGNN</sequence>
<evidence type="ECO:0000313" key="2">
    <source>
        <dbReference type="EMBL" id="KAK1287001.1"/>
    </source>
</evidence>
<accession>A0AAV9CDN1</accession>
<dbReference type="AlphaFoldDB" id="A0AAV9CDN1"/>